<evidence type="ECO:0000313" key="2">
    <source>
        <dbReference type="EMBL" id="KAJ9600079.1"/>
    </source>
</evidence>
<reference evidence="2" key="1">
    <citation type="journal article" date="2023" name="IScience">
        <title>Live-bearing cockroach genome reveals convergent evolutionary mechanisms linked to viviparity in insects and beyond.</title>
        <authorList>
            <person name="Fouks B."/>
            <person name="Harrison M.C."/>
            <person name="Mikhailova A.A."/>
            <person name="Marchal E."/>
            <person name="English S."/>
            <person name="Carruthers M."/>
            <person name="Jennings E.C."/>
            <person name="Chiamaka E.L."/>
            <person name="Frigard R.A."/>
            <person name="Pippel M."/>
            <person name="Attardo G.M."/>
            <person name="Benoit J.B."/>
            <person name="Bornberg-Bauer E."/>
            <person name="Tobe S.S."/>
        </authorList>
    </citation>
    <scope>NUCLEOTIDE SEQUENCE</scope>
    <source>
        <strain evidence="2">Stay&amp;Tobe</strain>
    </source>
</reference>
<organism evidence="2 3">
    <name type="scientific">Diploptera punctata</name>
    <name type="common">Pacific beetle cockroach</name>
    <dbReference type="NCBI Taxonomy" id="6984"/>
    <lineage>
        <taxon>Eukaryota</taxon>
        <taxon>Metazoa</taxon>
        <taxon>Ecdysozoa</taxon>
        <taxon>Arthropoda</taxon>
        <taxon>Hexapoda</taxon>
        <taxon>Insecta</taxon>
        <taxon>Pterygota</taxon>
        <taxon>Neoptera</taxon>
        <taxon>Polyneoptera</taxon>
        <taxon>Dictyoptera</taxon>
        <taxon>Blattodea</taxon>
        <taxon>Blaberoidea</taxon>
        <taxon>Blaberidae</taxon>
        <taxon>Diplopterinae</taxon>
        <taxon>Diploptera</taxon>
    </lineage>
</organism>
<accession>A0AAD8AJA9</accession>
<sequence>DRSEMRPEEEESVSGASSGGGEDVNLQEVLQDGLENAKSEEKPRDPERSRDLFGIQLEV</sequence>
<comment type="caution">
    <text evidence="2">The sequence shown here is derived from an EMBL/GenBank/DDBJ whole genome shotgun (WGS) entry which is preliminary data.</text>
</comment>
<keyword evidence="3" id="KW-1185">Reference proteome</keyword>
<feature type="region of interest" description="Disordered" evidence="1">
    <location>
        <begin position="1"/>
        <end position="59"/>
    </location>
</feature>
<dbReference type="Proteomes" id="UP001233999">
    <property type="component" value="Unassembled WGS sequence"/>
</dbReference>
<proteinExistence type="predicted"/>
<feature type="non-terminal residue" evidence="2">
    <location>
        <position position="1"/>
    </location>
</feature>
<feature type="compositionally biased region" description="Basic and acidic residues" evidence="1">
    <location>
        <begin position="35"/>
        <end position="51"/>
    </location>
</feature>
<reference evidence="2" key="2">
    <citation type="submission" date="2023-05" db="EMBL/GenBank/DDBJ databases">
        <authorList>
            <person name="Fouks B."/>
        </authorList>
    </citation>
    <scope>NUCLEOTIDE SEQUENCE</scope>
    <source>
        <strain evidence="2">Stay&amp;Tobe</strain>
        <tissue evidence="2">Testes</tissue>
    </source>
</reference>
<dbReference type="AlphaFoldDB" id="A0AAD8AJA9"/>
<gene>
    <name evidence="2" type="ORF">L9F63_009621</name>
</gene>
<dbReference type="EMBL" id="JASPKZ010000450">
    <property type="protein sequence ID" value="KAJ9600079.1"/>
    <property type="molecule type" value="Genomic_DNA"/>
</dbReference>
<evidence type="ECO:0000256" key="1">
    <source>
        <dbReference type="SAM" id="MobiDB-lite"/>
    </source>
</evidence>
<name>A0AAD8AJA9_DIPPU</name>
<evidence type="ECO:0000313" key="3">
    <source>
        <dbReference type="Proteomes" id="UP001233999"/>
    </source>
</evidence>
<protein>
    <submittedName>
        <fullName evidence="2">Uncharacterized protein</fullName>
    </submittedName>
</protein>